<dbReference type="InterPro" id="IPR020476">
    <property type="entry name" value="Nudix_hydrolase"/>
</dbReference>
<dbReference type="PANTHER" id="PTHR43046:SF2">
    <property type="entry name" value="8-OXO-DGTP DIPHOSPHATASE-RELATED"/>
    <property type="match status" value="1"/>
</dbReference>
<comment type="similarity">
    <text evidence="3">Belongs to the Nudix hydrolase family.</text>
</comment>
<comment type="caution">
    <text evidence="5">The sequence shown here is derived from an EMBL/GenBank/DDBJ whole genome shotgun (WGS) entry which is preliminary data.</text>
</comment>
<dbReference type="InterPro" id="IPR015797">
    <property type="entry name" value="NUDIX_hydrolase-like_dom_sf"/>
</dbReference>
<dbReference type="CDD" id="cd02883">
    <property type="entry name" value="NUDIX_Hydrolase"/>
    <property type="match status" value="1"/>
</dbReference>
<dbReference type="Gene3D" id="3.90.79.10">
    <property type="entry name" value="Nucleoside Triphosphate Pyrophosphohydrolase"/>
    <property type="match status" value="1"/>
</dbReference>
<dbReference type="Pfam" id="PF00293">
    <property type="entry name" value="NUDIX"/>
    <property type="match status" value="1"/>
</dbReference>
<name>A0ABU1TVV5_9BACL</name>
<dbReference type="EC" id="3.6.1.55" evidence="5"/>
<keyword evidence="6" id="KW-1185">Reference proteome</keyword>
<evidence type="ECO:0000313" key="6">
    <source>
        <dbReference type="Proteomes" id="UP001258181"/>
    </source>
</evidence>
<dbReference type="Proteomes" id="UP001258181">
    <property type="component" value="Unassembled WGS sequence"/>
</dbReference>
<dbReference type="PROSITE" id="PS00893">
    <property type="entry name" value="NUDIX_BOX"/>
    <property type="match status" value="1"/>
</dbReference>
<evidence type="ECO:0000259" key="4">
    <source>
        <dbReference type="PROSITE" id="PS51462"/>
    </source>
</evidence>
<sequence length="151" mass="17210">MNHPKHIISVSALVQNDQGETLLLKTHYRNDTWEMPGGQVEEGEPLEEAVRREVLEETGIEIQPLGVTGVYYNTTKHVLCVVYKAKYIKGAIVIQPEEIQDARFIAIDEHNIADWITRPHARSRTLQAIANKETVKSESWKMNPYELISST</sequence>
<accession>A0ABU1TVV5</accession>
<dbReference type="EMBL" id="JAVDWA010000001">
    <property type="protein sequence ID" value="MDR7071341.1"/>
    <property type="molecule type" value="Genomic_DNA"/>
</dbReference>
<dbReference type="PRINTS" id="PR00502">
    <property type="entry name" value="NUDIXFAMILY"/>
</dbReference>
<proteinExistence type="inferred from homology"/>
<dbReference type="PROSITE" id="PS51462">
    <property type="entry name" value="NUDIX"/>
    <property type="match status" value="1"/>
</dbReference>
<keyword evidence="2 3" id="KW-0378">Hydrolase</keyword>
<dbReference type="PANTHER" id="PTHR43046">
    <property type="entry name" value="GDP-MANNOSE MANNOSYL HYDROLASE"/>
    <property type="match status" value="1"/>
</dbReference>
<dbReference type="InterPro" id="IPR000086">
    <property type="entry name" value="NUDIX_hydrolase_dom"/>
</dbReference>
<comment type="cofactor">
    <cofactor evidence="1">
        <name>Mg(2+)</name>
        <dbReference type="ChEBI" id="CHEBI:18420"/>
    </cofactor>
</comment>
<dbReference type="SUPFAM" id="SSF55811">
    <property type="entry name" value="Nudix"/>
    <property type="match status" value="1"/>
</dbReference>
<evidence type="ECO:0000256" key="1">
    <source>
        <dbReference type="ARBA" id="ARBA00001946"/>
    </source>
</evidence>
<feature type="domain" description="Nudix hydrolase" evidence="4">
    <location>
        <begin position="5"/>
        <end position="130"/>
    </location>
</feature>
<dbReference type="GO" id="GO:0035539">
    <property type="term" value="F:8-oxo-7,8-dihydrodeoxyguanosine triphosphate pyrophosphatase activity"/>
    <property type="evidence" value="ECO:0007669"/>
    <property type="project" value="UniProtKB-EC"/>
</dbReference>
<reference evidence="5 6" key="1">
    <citation type="submission" date="2023-07" db="EMBL/GenBank/DDBJ databases">
        <title>Sorghum-associated microbial communities from plants grown in Nebraska, USA.</title>
        <authorList>
            <person name="Schachtman D."/>
        </authorList>
    </citation>
    <scope>NUCLEOTIDE SEQUENCE [LARGE SCALE GENOMIC DNA]</scope>
    <source>
        <strain evidence="5 6">BE211</strain>
    </source>
</reference>
<evidence type="ECO:0000256" key="2">
    <source>
        <dbReference type="ARBA" id="ARBA00022801"/>
    </source>
</evidence>
<gene>
    <name evidence="5" type="ORF">J2X07_000316</name>
</gene>
<dbReference type="InterPro" id="IPR020084">
    <property type="entry name" value="NUDIX_hydrolase_CS"/>
</dbReference>
<dbReference type="RefSeq" id="WP_310255872.1">
    <property type="nucleotide sequence ID" value="NZ_JAVDWA010000001.1"/>
</dbReference>
<evidence type="ECO:0000256" key="3">
    <source>
        <dbReference type="RuleBase" id="RU003476"/>
    </source>
</evidence>
<protein>
    <submittedName>
        <fullName evidence="5">8-oxo-dGTP diphosphatase</fullName>
        <ecNumber evidence="5">3.6.1.55</ecNumber>
    </submittedName>
</protein>
<organism evidence="5 6">
    <name type="scientific">Fictibacillus barbaricus</name>
    <dbReference type="NCBI Taxonomy" id="182136"/>
    <lineage>
        <taxon>Bacteria</taxon>
        <taxon>Bacillati</taxon>
        <taxon>Bacillota</taxon>
        <taxon>Bacilli</taxon>
        <taxon>Bacillales</taxon>
        <taxon>Fictibacillaceae</taxon>
        <taxon>Fictibacillus</taxon>
    </lineage>
</organism>
<evidence type="ECO:0000313" key="5">
    <source>
        <dbReference type="EMBL" id="MDR7071341.1"/>
    </source>
</evidence>